<evidence type="ECO:0000313" key="7">
    <source>
        <dbReference type="Proteomes" id="UP000033649"/>
    </source>
</evidence>
<dbReference type="GO" id="GO:0003677">
    <property type="term" value="F:DNA binding"/>
    <property type="evidence" value="ECO:0007669"/>
    <property type="project" value="UniProtKB-KW"/>
</dbReference>
<name>A0A0F5FMH6_9HYPH</name>
<evidence type="ECO:0000256" key="2">
    <source>
        <dbReference type="ARBA" id="ARBA00023015"/>
    </source>
</evidence>
<dbReference type="GO" id="GO:0005829">
    <property type="term" value="C:cytosol"/>
    <property type="evidence" value="ECO:0007669"/>
    <property type="project" value="TreeGrafter"/>
</dbReference>
<dbReference type="PANTHER" id="PTHR30419:SF8">
    <property type="entry name" value="NITROGEN ASSIMILATION TRANSCRIPTIONAL ACTIVATOR-RELATED"/>
    <property type="match status" value="1"/>
</dbReference>
<keyword evidence="4" id="KW-0804">Transcription</keyword>
<sequence length="304" mass="33142">MHARILRYLDEVVRTGSIRKAAARLGVASSSISRQITDLEGELGSPVFERMPGKMRLTAAGEMLISHIRQTLKDHERLMARIGQMQHPGGGLVRLATQNGPISGLVPRLALDFSERFPAVRFSINALTGPALMAAIKSGEADIGLGYNLPNDARVKVLHRVEARLGAVMHPSHPLARKASLRLAECAQYPIILADASLSLRQVIDDAALRIRTVLHSTVDTNSTDLMKGFLDDGESLTFLSEPDVLDDVRAGRLIYLPLLDKSLTVQTLSLVQRENAVPDFSAALFAEEIMRAMTSLPGRAARE</sequence>
<comment type="similarity">
    <text evidence="1">Belongs to the LysR transcriptional regulatory family.</text>
</comment>
<dbReference type="OrthoDB" id="5297263at2"/>
<evidence type="ECO:0000259" key="5">
    <source>
        <dbReference type="PROSITE" id="PS50931"/>
    </source>
</evidence>
<organism evidence="6 7">
    <name type="scientific">Devosia chinhatensis</name>
    <dbReference type="NCBI Taxonomy" id="429727"/>
    <lineage>
        <taxon>Bacteria</taxon>
        <taxon>Pseudomonadati</taxon>
        <taxon>Pseudomonadota</taxon>
        <taxon>Alphaproteobacteria</taxon>
        <taxon>Hyphomicrobiales</taxon>
        <taxon>Devosiaceae</taxon>
        <taxon>Devosia</taxon>
    </lineage>
</organism>
<dbReference type="InterPro" id="IPR050950">
    <property type="entry name" value="HTH-type_LysR_regulators"/>
</dbReference>
<dbReference type="RefSeq" id="WP_046104767.1">
    <property type="nucleotide sequence ID" value="NZ_JZEY01000054.1"/>
</dbReference>
<comment type="caution">
    <text evidence="6">The sequence shown here is derived from an EMBL/GenBank/DDBJ whole genome shotgun (WGS) entry which is preliminary data.</text>
</comment>
<dbReference type="InterPro" id="IPR000847">
    <property type="entry name" value="LysR_HTH_N"/>
</dbReference>
<dbReference type="Proteomes" id="UP000033649">
    <property type="component" value="Unassembled WGS sequence"/>
</dbReference>
<dbReference type="EMBL" id="JZEY01000054">
    <property type="protein sequence ID" value="KKB10074.1"/>
    <property type="molecule type" value="Genomic_DNA"/>
</dbReference>
<evidence type="ECO:0000256" key="3">
    <source>
        <dbReference type="ARBA" id="ARBA00023125"/>
    </source>
</evidence>
<dbReference type="PATRIC" id="fig|429727.3.peg.2028"/>
<feature type="domain" description="HTH lysR-type" evidence="5">
    <location>
        <begin position="1"/>
        <end position="58"/>
    </location>
</feature>
<dbReference type="Gene3D" id="3.40.190.290">
    <property type="match status" value="1"/>
</dbReference>
<dbReference type="SUPFAM" id="SSF46785">
    <property type="entry name" value="Winged helix' DNA-binding domain"/>
    <property type="match status" value="1"/>
</dbReference>
<dbReference type="PANTHER" id="PTHR30419">
    <property type="entry name" value="HTH-TYPE TRANSCRIPTIONAL REGULATOR YBHD"/>
    <property type="match status" value="1"/>
</dbReference>
<reference evidence="6 7" key="1">
    <citation type="submission" date="2015-03" db="EMBL/GenBank/DDBJ databases">
        <authorList>
            <person name="Hassan Y."/>
            <person name="Lepp D."/>
            <person name="Li X.-Z."/>
            <person name="Zhou T."/>
        </authorList>
    </citation>
    <scope>NUCLEOTIDE SEQUENCE [LARGE SCALE GENOMIC DNA]</scope>
    <source>
        <strain evidence="6 7">IPL18</strain>
    </source>
</reference>
<dbReference type="GO" id="GO:0003700">
    <property type="term" value="F:DNA-binding transcription factor activity"/>
    <property type="evidence" value="ECO:0007669"/>
    <property type="project" value="InterPro"/>
</dbReference>
<dbReference type="InterPro" id="IPR036388">
    <property type="entry name" value="WH-like_DNA-bd_sf"/>
</dbReference>
<proteinExistence type="inferred from homology"/>
<protein>
    <recommendedName>
        <fullName evidence="5">HTH lysR-type domain-containing protein</fullName>
    </recommendedName>
</protein>
<dbReference type="InterPro" id="IPR036390">
    <property type="entry name" value="WH_DNA-bd_sf"/>
</dbReference>
<dbReference type="AlphaFoldDB" id="A0A0F5FMH6"/>
<keyword evidence="2" id="KW-0805">Transcription regulation</keyword>
<dbReference type="Gene3D" id="1.10.10.10">
    <property type="entry name" value="Winged helix-like DNA-binding domain superfamily/Winged helix DNA-binding domain"/>
    <property type="match status" value="1"/>
</dbReference>
<dbReference type="Pfam" id="PF03466">
    <property type="entry name" value="LysR_substrate"/>
    <property type="match status" value="1"/>
</dbReference>
<evidence type="ECO:0000256" key="4">
    <source>
        <dbReference type="ARBA" id="ARBA00023163"/>
    </source>
</evidence>
<gene>
    <name evidence="6" type="ORF">VE26_09855</name>
</gene>
<dbReference type="STRING" id="429727.VE26_09855"/>
<dbReference type="Pfam" id="PF00126">
    <property type="entry name" value="HTH_1"/>
    <property type="match status" value="1"/>
</dbReference>
<evidence type="ECO:0000313" key="6">
    <source>
        <dbReference type="EMBL" id="KKB10074.1"/>
    </source>
</evidence>
<dbReference type="SUPFAM" id="SSF53850">
    <property type="entry name" value="Periplasmic binding protein-like II"/>
    <property type="match status" value="1"/>
</dbReference>
<dbReference type="PROSITE" id="PS50931">
    <property type="entry name" value="HTH_LYSR"/>
    <property type="match status" value="1"/>
</dbReference>
<accession>A0A0F5FMH6</accession>
<evidence type="ECO:0000256" key="1">
    <source>
        <dbReference type="ARBA" id="ARBA00009437"/>
    </source>
</evidence>
<keyword evidence="3" id="KW-0238">DNA-binding</keyword>
<keyword evidence="7" id="KW-1185">Reference proteome</keyword>
<dbReference type="InterPro" id="IPR005119">
    <property type="entry name" value="LysR_subst-bd"/>
</dbReference>